<comment type="caution">
    <text evidence="2">The sequence shown here is derived from an EMBL/GenBank/DDBJ whole genome shotgun (WGS) entry which is preliminary data.</text>
</comment>
<dbReference type="GeneID" id="87882890"/>
<evidence type="ECO:0008006" key="4">
    <source>
        <dbReference type="Google" id="ProtNLM"/>
    </source>
</evidence>
<protein>
    <recommendedName>
        <fullName evidence="4">Ecp2 effector protein domain-containing protein</fullName>
    </recommendedName>
</protein>
<reference evidence="2" key="1">
    <citation type="journal article" date="2023" name="Mol. Phylogenet. Evol.">
        <title>Genome-scale phylogeny and comparative genomics of the fungal order Sordariales.</title>
        <authorList>
            <person name="Hensen N."/>
            <person name="Bonometti L."/>
            <person name="Westerberg I."/>
            <person name="Brannstrom I.O."/>
            <person name="Guillou S."/>
            <person name="Cros-Aarteil S."/>
            <person name="Calhoun S."/>
            <person name="Haridas S."/>
            <person name="Kuo A."/>
            <person name="Mondo S."/>
            <person name="Pangilinan J."/>
            <person name="Riley R."/>
            <person name="LaButti K."/>
            <person name="Andreopoulos B."/>
            <person name="Lipzen A."/>
            <person name="Chen C."/>
            <person name="Yan M."/>
            <person name="Daum C."/>
            <person name="Ng V."/>
            <person name="Clum A."/>
            <person name="Steindorff A."/>
            <person name="Ohm R.A."/>
            <person name="Martin F."/>
            <person name="Silar P."/>
            <person name="Natvig D.O."/>
            <person name="Lalanne C."/>
            <person name="Gautier V."/>
            <person name="Ament-Velasquez S.L."/>
            <person name="Kruys A."/>
            <person name="Hutchinson M.I."/>
            <person name="Powell A.J."/>
            <person name="Barry K."/>
            <person name="Miller A.N."/>
            <person name="Grigoriev I.V."/>
            <person name="Debuchy R."/>
            <person name="Gladieux P."/>
            <person name="Hiltunen Thoren M."/>
            <person name="Johannesson H."/>
        </authorList>
    </citation>
    <scope>NUCLEOTIDE SEQUENCE</scope>
    <source>
        <strain evidence="2">CBS 333.67</strain>
    </source>
</reference>
<sequence length="198" mass="21280">MLRLRTLLLAVTSTLTLTTTATPVPAPVPAPVPVPVSKNGITTRDQWDFPDWKGQGQVRTRYIQNPYPDLGCLTSAGQWTTNEALCGVFETSWINNYTFYLSSVPSNGPSANSKAGACGIDVNNFRCGGGVREAVFGTFGNGGPIEGHPTLRYAQYGVMATNAQDSPPSVTQAPVAIHFYTGVEKGKWVWLAWKALDG</sequence>
<feature type="chain" id="PRO_5042605572" description="Ecp2 effector protein domain-containing protein" evidence="1">
    <location>
        <begin position="22"/>
        <end position="198"/>
    </location>
</feature>
<name>A0AAJ0GKQ3_9PEZI</name>
<dbReference type="EMBL" id="JAUDZG010000008">
    <property type="protein sequence ID" value="KAK3301724.1"/>
    <property type="molecule type" value="Genomic_DNA"/>
</dbReference>
<gene>
    <name evidence="2" type="ORF">B0T15DRAFT_321892</name>
</gene>
<dbReference type="RefSeq" id="XP_062717504.1">
    <property type="nucleotide sequence ID" value="XM_062864061.1"/>
</dbReference>
<evidence type="ECO:0000256" key="1">
    <source>
        <dbReference type="SAM" id="SignalP"/>
    </source>
</evidence>
<proteinExistence type="predicted"/>
<reference evidence="2" key="2">
    <citation type="submission" date="2023-06" db="EMBL/GenBank/DDBJ databases">
        <authorList>
            <consortium name="Lawrence Berkeley National Laboratory"/>
            <person name="Mondo S.J."/>
            <person name="Hensen N."/>
            <person name="Bonometti L."/>
            <person name="Westerberg I."/>
            <person name="Brannstrom I.O."/>
            <person name="Guillou S."/>
            <person name="Cros-Aarteil S."/>
            <person name="Calhoun S."/>
            <person name="Haridas S."/>
            <person name="Kuo A."/>
            <person name="Pangilinan J."/>
            <person name="Riley R."/>
            <person name="Labutti K."/>
            <person name="Andreopoulos B."/>
            <person name="Lipzen A."/>
            <person name="Chen C."/>
            <person name="Yanf M."/>
            <person name="Daum C."/>
            <person name="Ng V."/>
            <person name="Clum A."/>
            <person name="Steindorff A."/>
            <person name="Ohm R."/>
            <person name="Martin F."/>
            <person name="Silar P."/>
            <person name="Natvig D."/>
            <person name="Lalanne C."/>
            <person name="Gautier V."/>
            <person name="Ament-Velasquez S.L."/>
            <person name="Kruys A."/>
            <person name="Hutchinson M.I."/>
            <person name="Powell A.J."/>
            <person name="Barry K."/>
            <person name="Miller A.N."/>
            <person name="Grigoriev I.V."/>
            <person name="Debuchy R."/>
            <person name="Gladieux P."/>
            <person name="Thoren M.H."/>
            <person name="Johannesson H."/>
        </authorList>
    </citation>
    <scope>NUCLEOTIDE SEQUENCE</scope>
    <source>
        <strain evidence="2">CBS 333.67</strain>
    </source>
</reference>
<dbReference type="Proteomes" id="UP001273166">
    <property type="component" value="Unassembled WGS sequence"/>
</dbReference>
<organism evidence="2 3">
    <name type="scientific">Chaetomium strumarium</name>
    <dbReference type="NCBI Taxonomy" id="1170767"/>
    <lineage>
        <taxon>Eukaryota</taxon>
        <taxon>Fungi</taxon>
        <taxon>Dikarya</taxon>
        <taxon>Ascomycota</taxon>
        <taxon>Pezizomycotina</taxon>
        <taxon>Sordariomycetes</taxon>
        <taxon>Sordariomycetidae</taxon>
        <taxon>Sordariales</taxon>
        <taxon>Chaetomiaceae</taxon>
        <taxon>Chaetomium</taxon>
    </lineage>
</organism>
<evidence type="ECO:0000313" key="2">
    <source>
        <dbReference type="EMBL" id="KAK3301724.1"/>
    </source>
</evidence>
<evidence type="ECO:0000313" key="3">
    <source>
        <dbReference type="Proteomes" id="UP001273166"/>
    </source>
</evidence>
<dbReference type="AlphaFoldDB" id="A0AAJ0GKQ3"/>
<feature type="signal peptide" evidence="1">
    <location>
        <begin position="1"/>
        <end position="21"/>
    </location>
</feature>
<accession>A0AAJ0GKQ3</accession>
<keyword evidence="1" id="KW-0732">Signal</keyword>
<keyword evidence="3" id="KW-1185">Reference proteome</keyword>